<evidence type="ECO:0000313" key="2">
    <source>
        <dbReference type="EMBL" id="CAH0379654.1"/>
    </source>
</evidence>
<dbReference type="Pfam" id="PF03372">
    <property type="entry name" value="Exo_endo_phos"/>
    <property type="match status" value="1"/>
</dbReference>
<dbReference type="InterPro" id="IPR005135">
    <property type="entry name" value="Endo/exonuclease/phosphatase"/>
</dbReference>
<dbReference type="InterPro" id="IPR036691">
    <property type="entry name" value="Endo/exonu/phosph_ase_sf"/>
</dbReference>
<comment type="caution">
    <text evidence="2">The sequence shown here is derived from an EMBL/GenBank/DDBJ whole genome shotgun (WGS) entry which is preliminary data.</text>
</comment>
<protein>
    <recommendedName>
        <fullName evidence="1">Endonuclease/exonuclease/phosphatase domain-containing protein</fullName>
    </recommendedName>
</protein>
<dbReference type="SUPFAM" id="SSF56219">
    <property type="entry name" value="DNase I-like"/>
    <property type="match status" value="1"/>
</dbReference>
<dbReference type="Proteomes" id="UP000789595">
    <property type="component" value="Unassembled WGS sequence"/>
</dbReference>
<name>A0A8J2X4X4_9STRA</name>
<dbReference type="GO" id="GO:0006506">
    <property type="term" value="P:GPI anchor biosynthetic process"/>
    <property type="evidence" value="ECO:0007669"/>
    <property type="project" value="TreeGrafter"/>
</dbReference>
<sequence length="253" mass="27422">MAATKALRVVSYNVQRWGRLDTIIDTLARLRPDVLCLQECCQKRGAGALQKVADACGLKQVHFFGHTMDESYGNAILTRAPSSLVMEIFLAGGSIIGDHHIQRGALFVEMGAIRVCCTHLDHISENERAIQAGGLVRQLHDLRGDSKAMLVVGDLNALNDEAKWDRLDQIHEENGWAPPEDSSVPGGALHTFLENGWVDVSRGAGLSSPAKDPVRRVDYVLAHGPVVVKRARTDASADGSDHLPVVVEVEVPA</sequence>
<dbReference type="OrthoDB" id="200415at2759"/>
<keyword evidence="3" id="KW-1185">Reference proteome</keyword>
<dbReference type="PANTHER" id="PTHR14859:SF1">
    <property type="entry name" value="PGAP2-INTERACTING PROTEIN"/>
    <property type="match status" value="1"/>
</dbReference>
<gene>
    <name evidence="2" type="ORF">PECAL_6P12820</name>
</gene>
<proteinExistence type="predicted"/>
<dbReference type="GO" id="GO:0016020">
    <property type="term" value="C:membrane"/>
    <property type="evidence" value="ECO:0007669"/>
    <property type="project" value="GOC"/>
</dbReference>
<evidence type="ECO:0000259" key="1">
    <source>
        <dbReference type="Pfam" id="PF03372"/>
    </source>
</evidence>
<accession>A0A8J2X4X4</accession>
<dbReference type="EMBL" id="CAKKNE010000006">
    <property type="protein sequence ID" value="CAH0379654.1"/>
    <property type="molecule type" value="Genomic_DNA"/>
</dbReference>
<dbReference type="InterPro" id="IPR051916">
    <property type="entry name" value="GPI-anchor_lipid_remodeler"/>
</dbReference>
<dbReference type="PANTHER" id="PTHR14859">
    <property type="entry name" value="CALCOFLUOR WHITE HYPERSENSITIVE PROTEIN PRECURSOR"/>
    <property type="match status" value="1"/>
</dbReference>
<dbReference type="Gene3D" id="3.60.10.10">
    <property type="entry name" value="Endonuclease/exonuclease/phosphatase"/>
    <property type="match status" value="1"/>
</dbReference>
<reference evidence="2" key="1">
    <citation type="submission" date="2021-11" db="EMBL/GenBank/DDBJ databases">
        <authorList>
            <consortium name="Genoscope - CEA"/>
            <person name="William W."/>
        </authorList>
    </citation>
    <scope>NUCLEOTIDE SEQUENCE</scope>
</reference>
<dbReference type="AlphaFoldDB" id="A0A8J2X4X4"/>
<dbReference type="GO" id="GO:0003824">
    <property type="term" value="F:catalytic activity"/>
    <property type="evidence" value="ECO:0007669"/>
    <property type="project" value="InterPro"/>
</dbReference>
<organism evidence="2 3">
    <name type="scientific">Pelagomonas calceolata</name>
    <dbReference type="NCBI Taxonomy" id="35677"/>
    <lineage>
        <taxon>Eukaryota</taxon>
        <taxon>Sar</taxon>
        <taxon>Stramenopiles</taxon>
        <taxon>Ochrophyta</taxon>
        <taxon>Pelagophyceae</taxon>
        <taxon>Pelagomonadales</taxon>
        <taxon>Pelagomonadaceae</taxon>
        <taxon>Pelagomonas</taxon>
    </lineage>
</organism>
<feature type="domain" description="Endonuclease/exonuclease/phosphatase" evidence="1">
    <location>
        <begin position="10"/>
        <end position="242"/>
    </location>
</feature>
<evidence type="ECO:0000313" key="3">
    <source>
        <dbReference type="Proteomes" id="UP000789595"/>
    </source>
</evidence>